<accession>A0AAW6TXR9</accession>
<dbReference type="AlphaFoldDB" id="A0AAW6TXR9"/>
<evidence type="ECO:0000259" key="1">
    <source>
        <dbReference type="Pfam" id="PF07607"/>
    </source>
</evidence>
<organism evidence="2 3">
    <name type="scientific">Anaerobaca lacustris</name>
    <dbReference type="NCBI Taxonomy" id="3044600"/>
    <lineage>
        <taxon>Bacteria</taxon>
        <taxon>Pseudomonadati</taxon>
        <taxon>Planctomycetota</taxon>
        <taxon>Phycisphaerae</taxon>
        <taxon>Sedimentisphaerales</taxon>
        <taxon>Anaerobacaceae</taxon>
        <taxon>Anaerobaca</taxon>
    </lineage>
</organism>
<protein>
    <submittedName>
        <fullName evidence="2">DUF1570 domain-containing protein</fullName>
    </submittedName>
</protein>
<keyword evidence="3" id="KW-1185">Reference proteome</keyword>
<comment type="caution">
    <text evidence="2">The sequence shown here is derived from an EMBL/GenBank/DDBJ whole genome shotgun (WGS) entry which is preliminary data.</text>
</comment>
<name>A0AAW6TXR9_9BACT</name>
<evidence type="ECO:0000313" key="2">
    <source>
        <dbReference type="EMBL" id="MDI6447823.1"/>
    </source>
</evidence>
<dbReference type="RefSeq" id="WP_349243235.1">
    <property type="nucleotide sequence ID" value="NZ_JASCXX010000002.1"/>
</dbReference>
<proteinExistence type="predicted"/>
<dbReference type="Proteomes" id="UP001431776">
    <property type="component" value="Unassembled WGS sequence"/>
</dbReference>
<dbReference type="InterPro" id="IPR011464">
    <property type="entry name" value="DUF1570"/>
</dbReference>
<sequence length="347" mass="37707">MKHSRVVRICIVMATASVLLCGSGSRSFVAARQHAAISAGGLTGSAPAARRTHHFLVVSADDSPISSAFGDLLEVIHLRLSLAMISHGLSLDTTSEPLVWVYFGCRQQYREHPRGAERADPAFQDAYYCTRTNQVTLCADGMLSSREIRDESIAPHASACSTTGSQSPDELCAFQGASAERIRILTHEMAHQLAYNRGLQKRGVMYPLWVSEGLATFFEGSALAGADPGSNPSRKRRLAELGARRTLLPLHELSVLAGPGALRPAPADVYAQCWGLMTFLLQHHPDKLSAYLIELAQSPMGRRSSVSLRQDFVRHFGPIGVLERNWRDYVASLPSEIAVAEPVTSSS</sequence>
<dbReference type="EMBL" id="JASCXX010000002">
    <property type="protein sequence ID" value="MDI6447823.1"/>
    <property type="molecule type" value="Genomic_DNA"/>
</dbReference>
<feature type="domain" description="DUF1570" evidence="1">
    <location>
        <begin position="184"/>
        <end position="298"/>
    </location>
</feature>
<reference evidence="2" key="1">
    <citation type="submission" date="2023-05" db="EMBL/GenBank/DDBJ databases">
        <title>Anaerotaeda fermentans gen. nov., sp. nov., a novel anaerobic planctomycete of the new family within the order Sedimentisphaerales isolated from Taman Peninsula, Russia.</title>
        <authorList>
            <person name="Khomyakova M.A."/>
            <person name="Merkel A.Y."/>
            <person name="Slobodkin A.I."/>
        </authorList>
    </citation>
    <scope>NUCLEOTIDE SEQUENCE</scope>
    <source>
        <strain evidence="2">M17dextr</strain>
    </source>
</reference>
<evidence type="ECO:0000313" key="3">
    <source>
        <dbReference type="Proteomes" id="UP001431776"/>
    </source>
</evidence>
<dbReference type="Pfam" id="PF07607">
    <property type="entry name" value="DUF1570"/>
    <property type="match status" value="1"/>
</dbReference>
<gene>
    <name evidence="2" type="ORF">QJ522_02110</name>
</gene>